<proteinExistence type="predicted"/>
<name>A0A224YEC6_9ACAR</name>
<dbReference type="EMBL" id="GFPF01004169">
    <property type="protein sequence ID" value="MAA15315.1"/>
    <property type="molecule type" value="Transcribed_RNA"/>
</dbReference>
<reference evidence="2" key="1">
    <citation type="journal article" date="2017" name="Parasit. Vectors">
        <title>Sialotranscriptomics of Rhipicephalus zambeziensis reveals intricate expression profiles of secretory proteins and suggests tight temporal transcriptional regulation during blood-feeding.</title>
        <authorList>
            <person name="de Castro M.H."/>
            <person name="de Klerk D."/>
            <person name="Pienaar R."/>
            <person name="Rees D.J.G."/>
            <person name="Mans B.J."/>
        </authorList>
    </citation>
    <scope>NUCLEOTIDE SEQUENCE</scope>
    <source>
        <tissue evidence="2">Salivary glands</tissue>
    </source>
</reference>
<evidence type="ECO:0000256" key="1">
    <source>
        <dbReference type="SAM" id="SignalP"/>
    </source>
</evidence>
<feature type="signal peptide" evidence="1">
    <location>
        <begin position="1"/>
        <end position="20"/>
    </location>
</feature>
<feature type="chain" id="PRO_5012827257" evidence="1">
    <location>
        <begin position="21"/>
        <end position="155"/>
    </location>
</feature>
<dbReference type="AlphaFoldDB" id="A0A224YEC6"/>
<protein>
    <submittedName>
        <fullName evidence="2">Lipocalin</fullName>
    </submittedName>
</protein>
<organism evidence="2">
    <name type="scientific">Rhipicephalus zambeziensis</name>
    <dbReference type="NCBI Taxonomy" id="60191"/>
    <lineage>
        <taxon>Eukaryota</taxon>
        <taxon>Metazoa</taxon>
        <taxon>Ecdysozoa</taxon>
        <taxon>Arthropoda</taxon>
        <taxon>Chelicerata</taxon>
        <taxon>Arachnida</taxon>
        <taxon>Acari</taxon>
        <taxon>Parasitiformes</taxon>
        <taxon>Ixodida</taxon>
        <taxon>Ixodoidea</taxon>
        <taxon>Ixodidae</taxon>
        <taxon>Rhipicephalinae</taxon>
        <taxon>Rhipicephalus</taxon>
        <taxon>Rhipicephalus</taxon>
    </lineage>
</organism>
<evidence type="ECO:0000313" key="2">
    <source>
        <dbReference type="EMBL" id="MAA15315.1"/>
    </source>
</evidence>
<sequence length="155" mass="18717">MRKHVFVALFLLFVAGKTNTMRCCFPIRRRHVYRIKQFVNCPGPIWTYSTSRPTRIRCQYVQMRTIDPLTIFFNRTFLINGQRHSMQLRGDFDLRHTDTMDVRTLDTACYYDLRVKNSSIERMIDAKCWRHFYTVARQETHVYTPACQRDVRPRK</sequence>
<keyword evidence="1" id="KW-0732">Signal</keyword>
<accession>A0A224YEC6</accession>